<dbReference type="InterPro" id="IPR003462">
    <property type="entry name" value="ODC_Mu_crystall"/>
</dbReference>
<protein>
    <submittedName>
        <fullName evidence="1">Ornithine cyclodeaminase</fullName>
        <ecNumber evidence="1">4.3.1.12</ecNumber>
    </submittedName>
</protein>
<dbReference type="EMBL" id="JOKM01000075">
    <property type="protein sequence ID" value="KGB22581.1"/>
    <property type="molecule type" value="Genomic_DNA"/>
</dbReference>
<gene>
    <name evidence="1" type="ORF">AtDm6_2162</name>
</gene>
<dbReference type="Gene3D" id="3.40.50.720">
    <property type="entry name" value="NAD(P)-binding Rossmann-like Domain"/>
    <property type="match status" value="1"/>
</dbReference>
<dbReference type="PANTHER" id="PTHR13812">
    <property type="entry name" value="KETIMINE REDUCTASE MU-CRYSTALLIN"/>
    <property type="match status" value="1"/>
</dbReference>
<dbReference type="GeneID" id="89478066"/>
<dbReference type="GO" id="GO:0008473">
    <property type="term" value="F:ornithine cyclodeaminase activity"/>
    <property type="evidence" value="ECO:0007669"/>
    <property type="project" value="UniProtKB-EC"/>
</dbReference>
<evidence type="ECO:0000313" key="2">
    <source>
        <dbReference type="Proteomes" id="UP000029448"/>
    </source>
</evidence>
<dbReference type="InterPro" id="IPR036291">
    <property type="entry name" value="NAD(P)-bd_dom_sf"/>
</dbReference>
<dbReference type="PANTHER" id="PTHR13812:SF19">
    <property type="entry name" value="KETIMINE REDUCTASE MU-CRYSTALLIN"/>
    <property type="match status" value="1"/>
</dbReference>
<dbReference type="RefSeq" id="WP_035380617.1">
    <property type="nucleotide sequence ID" value="NZ_JACAOJ010000001.1"/>
</dbReference>
<dbReference type="Pfam" id="PF02423">
    <property type="entry name" value="OCD_Mu_crystall"/>
    <property type="match status" value="1"/>
</dbReference>
<dbReference type="PATRIC" id="fig|104102.7.peg.2138"/>
<sequence length="298" mass="31526">MKHYSAAQTRALLPYSALVDALARTVQDYAEGAIRCPERLSVPAPEGSALLMTMPTASKDLLVTKILTICPNNTGTDRPTIQGVVNCADAATGTFLFALDGPTVTMRRTSAISLLGIKLLARGPVKRVLMIGTGAQAIAHVEALAALYPHACVTVRGRSVERAEKFCQQHSTPSFRLAPEQADEEPFDVVLTLTSSTTVLYDAPAAPHCLVIGVGAYKPEMIEVGPQIVHNSLLYVDDPVGAPTEAGDLIQAGINWQNVRPLAAALTGEVPAGQPIFFKSVGCAAWDLAACRVVATQQ</sequence>
<name>A0A094ZJE8_9PROT</name>
<dbReference type="AlphaFoldDB" id="A0A094ZJE8"/>
<reference evidence="1 2" key="1">
    <citation type="submission" date="2014-06" db="EMBL/GenBank/DDBJ databases">
        <title>Functional and comparative genomic analyses of the Drosophila gut microbiota identify candidate symbiosis factors.</title>
        <authorList>
            <person name="Newell P.D."/>
            <person name="Chaston J.M."/>
            <person name="Douglas A.E."/>
        </authorList>
    </citation>
    <scope>NUCLEOTIDE SEQUENCE [LARGE SCALE GENOMIC DNA]</scope>
    <source>
        <strain evidence="1 2">DmCS_006</strain>
    </source>
</reference>
<accession>A0A094ZJE8</accession>
<dbReference type="Gene3D" id="3.30.1780.10">
    <property type="entry name" value="ornithine cyclodeaminase, domain 1"/>
    <property type="match status" value="1"/>
</dbReference>
<evidence type="ECO:0000313" key="1">
    <source>
        <dbReference type="EMBL" id="KGB22581.1"/>
    </source>
</evidence>
<organism evidence="1 2">
    <name type="scientific">Acetobacter tropicalis</name>
    <dbReference type="NCBI Taxonomy" id="104102"/>
    <lineage>
        <taxon>Bacteria</taxon>
        <taxon>Pseudomonadati</taxon>
        <taxon>Pseudomonadota</taxon>
        <taxon>Alphaproteobacteria</taxon>
        <taxon>Acetobacterales</taxon>
        <taxon>Acetobacteraceae</taxon>
        <taxon>Acetobacter</taxon>
    </lineage>
</organism>
<comment type="caution">
    <text evidence="1">The sequence shown here is derived from an EMBL/GenBank/DDBJ whole genome shotgun (WGS) entry which is preliminary data.</text>
</comment>
<dbReference type="SUPFAM" id="SSF51735">
    <property type="entry name" value="NAD(P)-binding Rossmann-fold domains"/>
    <property type="match status" value="1"/>
</dbReference>
<keyword evidence="2" id="KW-1185">Reference proteome</keyword>
<dbReference type="STRING" id="104102.AtDm6_2162"/>
<dbReference type="GO" id="GO:0005737">
    <property type="term" value="C:cytoplasm"/>
    <property type="evidence" value="ECO:0007669"/>
    <property type="project" value="TreeGrafter"/>
</dbReference>
<proteinExistence type="predicted"/>
<dbReference type="Proteomes" id="UP000029448">
    <property type="component" value="Unassembled WGS sequence"/>
</dbReference>
<dbReference type="PIRSF" id="PIRSF001439">
    <property type="entry name" value="CryM"/>
    <property type="match status" value="1"/>
</dbReference>
<dbReference type="EC" id="4.3.1.12" evidence="1"/>
<dbReference type="NCBIfam" id="NF005603">
    <property type="entry name" value="PRK07340.1"/>
    <property type="match status" value="1"/>
</dbReference>
<keyword evidence="1" id="KW-0456">Lyase</keyword>
<dbReference type="InterPro" id="IPR023401">
    <property type="entry name" value="ODC_N"/>
</dbReference>